<reference evidence="2" key="1">
    <citation type="journal article" date="2020" name="Stud. Mycol.">
        <title>101 Dothideomycetes genomes: a test case for predicting lifestyles and emergence of pathogens.</title>
        <authorList>
            <person name="Haridas S."/>
            <person name="Albert R."/>
            <person name="Binder M."/>
            <person name="Bloem J."/>
            <person name="Labutti K."/>
            <person name="Salamov A."/>
            <person name="Andreopoulos B."/>
            <person name="Baker S."/>
            <person name="Barry K."/>
            <person name="Bills G."/>
            <person name="Bluhm B."/>
            <person name="Cannon C."/>
            <person name="Castanera R."/>
            <person name="Culley D."/>
            <person name="Daum C."/>
            <person name="Ezra D."/>
            <person name="Gonzalez J."/>
            <person name="Henrissat B."/>
            <person name="Kuo A."/>
            <person name="Liang C."/>
            <person name="Lipzen A."/>
            <person name="Lutzoni F."/>
            <person name="Magnuson J."/>
            <person name="Mondo S."/>
            <person name="Nolan M."/>
            <person name="Ohm R."/>
            <person name="Pangilinan J."/>
            <person name="Park H.-J."/>
            <person name="Ramirez L."/>
            <person name="Alfaro M."/>
            <person name="Sun H."/>
            <person name="Tritt A."/>
            <person name="Yoshinaga Y."/>
            <person name="Zwiers L.-H."/>
            <person name="Turgeon B."/>
            <person name="Goodwin S."/>
            <person name="Spatafora J."/>
            <person name="Crous P."/>
            <person name="Grigoriev I."/>
        </authorList>
    </citation>
    <scope>NUCLEOTIDE SEQUENCE</scope>
    <source>
        <strain evidence="2">CBS 480.64</strain>
    </source>
</reference>
<gene>
    <name evidence="2" type="ORF">K470DRAFT_219902</name>
</gene>
<organism evidence="2 3">
    <name type="scientific">Piedraia hortae CBS 480.64</name>
    <dbReference type="NCBI Taxonomy" id="1314780"/>
    <lineage>
        <taxon>Eukaryota</taxon>
        <taxon>Fungi</taxon>
        <taxon>Dikarya</taxon>
        <taxon>Ascomycota</taxon>
        <taxon>Pezizomycotina</taxon>
        <taxon>Dothideomycetes</taxon>
        <taxon>Dothideomycetidae</taxon>
        <taxon>Capnodiales</taxon>
        <taxon>Piedraiaceae</taxon>
        <taxon>Piedraia</taxon>
    </lineage>
</organism>
<dbReference type="AlphaFoldDB" id="A0A6A7BUN4"/>
<evidence type="ECO:0000259" key="1">
    <source>
        <dbReference type="Pfam" id="PF25484"/>
    </source>
</evidence>
<feature type="domain" description="DUF7907" evidence="1">
    <location>
        <begin position="17"/>
        <end position="170"/>
    </location>
</feature>
<accession>A0A6A7BUN4</accession>
<evidence type="ECO:0000313" key="2">
    <source>
        <dbReference type="EMBL" id="KAF2859046.1"/>
    </source>
</evidence>
<dbReference type="OrthoDB" id="3515453at2759"/>
<dbReference type="InterPro" id="IPR057229">
    <property type="entry name" value="DUF7907"/>
</dbReference>
<dbReference type="Proteomes" id="UP000799421">
    <property type="component" value="Unassembled WGS sequence"/>
</dbReference>
<sequence>MSGLLGTVIAQFDNQTANFFLVVDSPGNEEYDGTTFGGCHEGAAIEGLCPGNEMNATESYQFFQHNTSSYSVPSGILTYELHGADFNISEPMQLGIGPLSNMADPLFTPGYQFTEVAFDKDEKMYIADSKGNPYYRWYICDNVSYYRYTGLQWLIGTSPDSVPDEPSCRQTNVTRKWVKE</sequence>
<protein>
    <recommendedName>
        <fullName evidence="1">DUF7907 domain-containing protein</fullName>
    </recommendedName>
</protein>
<evidence type="ECO:0000313" key="3">
    <source>
        <dbReference type="Proteomes" id="UP000799421"/>
    </source>
</evidence>
<dbReference type="Pfam" id="PF25484">
    <property type="entry name" value="DUF7907"/>
    <property type="match status" value="1"/>
</dbReference>
<dbReference type="EMBL" id="MU005998">
    <property type="protein sequence ID" value="KAF2859046.1"/>
    <property type="molecule type" value="Genomic_DNA"/>
</dbReference>
<proteinExistence type="predicted"/>
<keyword evidence="3" id="KW-1185">Reference proteome</keyword>
<name>A0A6A7BUN4_9PEZI</name>